<dbReference type="Pfam" id="PF03081">
    <property type="entry name" value="Exo70_C"/>
    <property type="match status" value="1"/>
</dbReference>
<evidence type="ECO:0000256" key="1">
    <source>
        <dbReference type="ARBA" id="ARBA00006756"/>
    </source>
</evidence>
<gene>
    <name evidence="6" type="ORF">SAY86_030193</name>
</gene>
<dbReference type="PANTHER" id="PTHR12542">
    <property type="entry name" value="EXOCYST COMPLEX PROTEIN EXO70"/>
    <property type="match status" value="1"/>
</dbReference>
<dbReference type="Proteomes" id="UP001346149">
    <property type="component" value="Unassembled WGS sequence"/>
</dbReference>
<feature type="region of interest" description="Disordered" evidence="4">
    <location>
        <begin position="146"/>
        <end position="165"/>
    </location>
</feature>
<dbReference type="InterPro" id="IPR016159">
    <property type="entry name" value="Cullin_repeat-like_dom_sf"/>
</dbReference>
<feature type="region of interest" description="Disordered" evidence="4">
    <location>
        <begin position="1"/>
        <end position="40"/>
    </location>
</feature>
<dbReference type="InterPro" id="IPR004140">
    <property type="entry name" value="Exo70"/>
</dbReference>
<feature type="compositionally biased region" description="Low complexity" evidence="4">
    <location>
        <begin position="146"/>
        <end position="155"/>
    </location>
</feature>
<keyword evidence="3" id="KW-0653">Protein transport</keyword>
<dbReference type="SUPFAM" id="SSF74788">
    <property type="entry name" value="Cullin repeat-like"/>
    <property type="match status" value="1"/>
</dbReference>
<evidence type="ECO:0000256" key="2">
    <source>
        <dbReference type="ARBA" id="ARBA00022448"/>
    </source>
</evidence>
<keyword evidence="3" id="KW-0268">Exocytosis</keyword>
<comment type="similarity">
    <text evidence="1 3">Belongs to the EXO70 family.</text>
</comment>
<protein>
    <recommendedName>
        <fullName evidence="3">Exocyst subunit Exo70 family protein</fullName>
    </recommendedName>
</protein>
<keyword evidence="2 3" id="KW-0813">Transport</keyword>
<evidence type="ECO:0000256" key="4">
    <source>
        <dbReference type="SAM" id="MobiDB-lite"/>
    </source>
</evidence>
<feature type="domain" description="Exocyst complex subunit Exo70 C-terminal" evidence="5">
    <location>
        <begin position="246"/>
        <end position="603"/>
    </location>
</feature>
<feature type="region of interest" description="Disordered" evidence="4">
    <location>
        <begin position="611"/>
        <end position="632"/>
    </location>
</feature>
<evidence type="ECO:0000256" key="3">
    <source>
        <dbReference type="RuleBase" id="RU365026"/>
    </source>
</evidence>
<dbReference type="GO" id="GO:0000145">
    <property type="term" value="C:exocyst"/>
    <property type="evidence" value="ECO:0007669"/>
    <property type="project" value="InterPro"/>
</dbReference>
<sequence>MRNICFHPKMPSWASPSRTATTPPTPSSQPSGGSSSGHGLSVSEIDKIIQEASEMVEKWDPDATSYARVTSLFYENKREAAQFIKCVNSLHRAMKVLVVEDSSSPKLLVAHGLMVIAMKRLQKELYQILSMNRAYLDPESVSARSSGVSARSSTSDYSDEGLPEDGARAAGDSIVEVEEASAVAMADLRSIAECMIVSGYAKECVSIYHVIRKSIIDEGLFRLGVEKLNHSRVRKMEWEVLDLKIKSWLNAVKVSIRTLFTGERILCDHVFGSSEAIKETCFSAISREGAMLIFDFPELVAQNKRSSPEKMFRLLDLYIAISDHWPEIESIFAFDSTATVRSQAITSLIRLGESVRAMLADFEASLLKDSSTTMVPGGGVHPITVHSMHYLSLLTDYANILSDIFPDWPPPSKSPLPESYFNSPHPEDGQVSAISQRLAWLILILLCKLDVKAKRYKDIALTYLFLANNLRHVVSKVRESNLNGLLGGAWIARHEGKIKQFALNYVRLAWEPLLSALPEDPSAAITPAVARDHFSSFGASFEEAYRKHSSTIVSDPKLRDEIKFSISRKLVWPYQTFYDAHKMTVDAATIKLAPDDIGNYLSDLFFSSGNSNNSPMSSPSPSSHGQRSGWPN</sequence>
<accession>A0AAN7RCL5</accession>
<comment type="caution">
    <text evidence="6">The sequence shown here is derived from an EMBL/GenBank/DDBJ whole genome shotgun (WGS) entry which is preliminary data.</text>
</comment>
<organism evidence="6 7">
    <name type="scientific">Trapa natans</name>
    <name type="common">Water chestnut</name>
    <dbReference type="NCBI Taxonomy" id="22666"/>
    <lineage>
        <taxon>Eukaryota</taxon>
        <taxon>Viridiplantae</taxon>
        <taxon>Streptophyta</taxon>
        <taxon>Embryophyta</taxon>
        <taxon>Tracheophyta</taxon>
        <taxon>Spermatophyta</taxon>
        <taxon>Magnoliopsida</taxon>
        <taxon>eudicotyledons</taxon>
        <taxon>Gunneridae</taxon>
        <taxon>Pentapetalae</taxon>
        <taxon>rosids</taxon>
        <taxon>malvids</taxon>
        <taxon>Myrtales</taxon>
        <taxon>Lythraceae</taxon>
        <taxon>Trapa</taxon>
    </lineage>
</organism>
<feature type="compositionally biased region" description="Low complexity" evidence="4">
    <location>
        <begin position="11"/>
        <end position="40"/>
    </location>
</feature>
<proteinExistence type="inferred from homology"/>
<feature type="compositionally biased region" description="Low complexity" evidence="4">
    <location>
        <begin position="611"/>
        <end position="623"/>
    </location>
</feature>
<keyword evidence="7" id="KW-1185">Reference proteome</keyword>
<reference evidence="6 7" key="1">
    <citation type="journal article" date="2023" name="Hortic Res">
        <title>Pangenome of water caltrop reveals structural variations and asymmetric subgenome divergence after allopolyploidization.</title>
        <authorList>
            <person name="Zhang X."/>
            <person name="Chen Y."/>
            <person name="Wang L."/>
            <person name="Yuan Y."/>
            <person name="Fang M."/>
            <person name="Shi L."/>
            <person name="Lu R."/>
            <person name="Comes H.P."/>
            <person name="Ma Y."/>
            <person name="Chen Y."/>
            <person name="Huang G."/>
            <person name="Zhou Y."/>
            <person name="Zheng Z."/>
            <person name="Qiu Y."/>
        </authorList>
    </citation>
    <scope>NUCLEOTIDE SEQUENCE [LARGE SCALE GENOMIC DNA]</scope>
    <source>
        <strain evidence="6">F231</strain>
    </source>
</reference>
<dbReference type="Gene3D" id="1.20.1280.170">
    <property type="entry name" value="Exocyst complex component Exo70"/>
    <property type="match status" value="1"/>
</dbReference>
<dbReference type="GO" id="GO:0005546">
    <property type="term" value="F:phosphatidylinositol-4,5-bisphosphate binding"/>
    <property type="evidence" value="ECO:0007669"/>
    <property type="project" value="InterPro"/>
</dbReference>
<dbReference type="GO" id="GO:0006887">
    <property type="term" value="P:exocytosis"/>
    <property type="evidence" value="ECO:0007669"/>
    <property type="project" value="UniProtKB-KW"/>
</dbReference>
<comment type="function">
    <text evidence="3">Component of the exocyst complex.</text>
</comment>
<dbReference type="PANTHER" id="PTHR12542:SF38">
    <property type="entry name" value="EXOCYST SUBUNIT EXO70 FAMILY PROTEIN"/>
    <property type="match status" value="1"/>
</dbReference>
<dbReference type="Pfam" id="PF20669">
    <property type="entry name" value="Exo70_N"/>
    <property type="match status" value="1"/>
</dbReference>
<dbReference type="AlphaFoldDB" id="A0AAN7RCL5"/>
<dbReference type="EMBL" id="JAXQNO010000005">
    <property type="protein sequence ID" value="KAK4797867.1"/>
    <property type="molecule type" value="Genomic_DNA"/>
</dbReference>
<evidence type="ECO:0000313" key="7">
    <source>
        <dbReference type="Proteomes" id="UP001346149"/>
    </source>
</evidence>
<evidence type="ECO:0000313" key="6">
    <source>
        <dbReference type="EMBL" id="KAK4797867.1"/>
    </source>
</evidence>
<dbReference type="InterPro" id="IPR046364">
    <property type="entry name" value="Exo70_C"/>
</dbReference>
<evidence type="ECO:0000259" key="5">
    <source>
        <dbReference type="Pfam" id="PF03081"/>
    </source>
</evidence>
<name>A0AAN7RCL5_TRANT</name>
<dbReference type="GO" id="GO:0015031">
    <property type="term" value="P:protein transport"/>
    <property type="evidence" value="ECO:0007669"/>
    <property type="project" value="UniProtKB-KW"/>
</dbReference>